<dbReference type="InterPro" id="IPR001991">
    <property type="entry name" value="Na-dicarboxylate_symporter"/>
</dbReference>
<comment type="caution">
    <text evidence="7">The sequence shown here is derived from an EMBL/GenBank/DDBJ whole genome shotgun (WGS) entry which is preliminary data.</text>
</comment>
<keyword evidence="5 6" id="KW-0472">Membrane</keyword>
<evidence type="ECO:0000256" key="1">
    <source>
        <dbReference type="ARBA" id="ARBA00004141"/>
    </source>
</evidence>
<comment type="subcellular location">
    <subcellularLocation>
        <location evidence="1">Membrane</location>
        <topology evidence="1">Multi-pass membrane protein</topology>
    </subcellularLocation>
</comment>
<feature type="transmembrane region" description="Helical" evidence="6">
    <location>
        <begin position="21"/>
        <end position="39"/>
    </location>
</feature>
<dbReference type="InterPro" id="IPR036458">
    <property type="entry name" value="Na:dicarbo_symporter_sf"/>
</dbReference>
<reference evidence="7 8" key="1">
    <citation type="submission" date="2023-07" db="EMBL/GenBank/DDBJ databases">
        <title>Genomic Encyclopedia of Type Strains, Phase IV (KMG-IV): sequencing the most valuable type-strain genomes for metagenomic binning, comparative biology and taxonomic classification.</title>
        <authorList>
            <person name="Goeker M."/>
        </authorList>
    </citation>
    <scope>NUCLEOTIDE SEQUENCE [LARGE SCALE GENOMIC DNA]</scope>
    <source>
        <strain evidence="7 8">DSM 40573</strain>
    </source>
</reference>
<gene>
    <name evidence="7" type="ORF">QO019_006278</name>
</gene>
<dbReference type="PANTHER" id="PTHR42865">
    <property type="entry name" value="PROTON/GLUTAMATE-ASPARTATE SYMPORTER"/>
    <property type="match status" value="1"/>
</dbReference>
<dbReference type="EMBL" id="JAUSWC010000032">
    <property type="protein sequence ID" value="MDQ0491381.1"/>
    <property type="molecule type" value="Genomic_DNA"/>
</dbReference>
<keyword evidence="4 6" id="KW-1133">Transmembrane helix</keyword>
<dbReference type="SUPFAM" id="SSF118215">
    <property type="entry name" value="Proton glutamate symport protein"/>
    <property type="match status" value="1"/>
</dbReference>
<keyword evidence="8" id="KW-1185">Reference proteome</keyword>
<accession>A0ABU0KSK2</accession>
<feature type="transmembrane region" description="Helical" evidence="6">
    <location>
        <begin position="86"/>
        <end position="109"/>
    </location>
</feature>
<evidence type="ECO:0000256" key="3">
    <source>
        <dbReference type="ARBA" id="ARBA00022692"/>
    </source>
</evidence>
<evidence type="ECO:0000256" key="4">
    <source>
        <dbReference type="ARBA" id="ARBA00022989"/>
    </source>
</evidence>
<evidence type="ECO:0000256" key="5">
    <source>
        <dbReference type="ARBA" id="ARBA00023136"/>
    </source>
</evidence>
<name>A0ABU0KSK2_9ACTN</name>
<evidence type="ECO:0000256" key="6">
    <source>
        <dbReference type="SAM" id="Phobius"/>
    </source>
</evidence>
<dbReference type="Proteomes" id="UP001236795">
    <property type="component" value="Unassembled WGS sequence"/>
</dbReference>
<evidence type="ECO:0000313" key="7">
    <source>
        <dbReference type="EMBL" id="MDQ0491381.1"/>
    </source>
</evidence>
<keyword evidence="2" id="KW-0813">Transport</keyword>
<dbReference type="PANTHER" id="PTHR42865:SF1">
    <property type="entry name" value="AEROBIC C4-DICARBOXYLATE TRANSPORT PROTEIN"/>
    <property type="match status" value="1"/>
</dbReference>
<sequence length="119" mass="12224">MAATAPPRSRSTSPPTPWHRQLYFWVLLAVALGILVSALRPSTGLALKPVGAGFVSLIRMMIPPIIFCTIVLGVGSVRKAAEVGAVGGFALGCFLAMSTVALALGLLVGNLLEPGPVTS</sequence>
<organism evidence="7 8">
    <name type="scientific">Streptomyces thermodiastaticus</name>
    <dbReference type="NCBI Taxonomy" id="44061"/>
    <lineage>
        <taxon>Bacteria</taxon>
        <taxon>Bacillati</taxon>
        <taxon>Actinomycetota</taxon>
        <taxon>Actinomycetes</taxon>
        <taxon>Kitasatosporales</taxon>
        <taxon>Streptomycetaceae</taxon>
        <taxon>Streptomyces</taxon>
    </lineage>
</organism>
<dbReference type="Gene3D" id="1.10.3860.10">
    <property type="entry name" value="Sodium:dicarboxylate symporter"/>
    <property type="match status" value="1"/>
</dbReference>
<protein>
    <submittedName>
        <fullName evidence="7">Aerobic C4-dicarboxylate transport protein</fullName>
    </submittedName>
</protein>
<evidence type="ECO:0000256" key="2">
    <source>
        <dbReference type="ARBA" id="ARBA00022448"/>
    </source>
</evidence>
<keyword evidence="3 6" id="KW-0812">Transmembrane</keyword>
<dbReference type="Pfam" id="PF00375">
    <property type="entry name" value="SDF"/>
    <property type="match status" value="1"/>
</dbReference>
<evidence type="ECO:0000313" key="8">
    <source>
        <dbReference type="Proteomes" id="UP001236795"/>
    </source>
</evidence>
<feature type="transmembrane region" description="Helical" evidence="6">
    <location>
        <begin position="51"/>
        <end position="74"/>
    </location>
</feature>
<proteinExistence type="predicted"/>